<keyword evidence="2" id="KW-1185">Reference proteome</keyword>
<dbReference type="RefSeq" id="WP_344609945.1">
    <property type="nucleotide sequence ID" value="NZ_BAAAHE010000077.1"/>
</dbReference>
<reference evidence="1 2" key="1">
    <citation type="journal article" date="2019" name="Int. J. Syst. Evol. Microbiol.">
        <title>The Global Catalogue of Microorganisms (GCM) 10K type strain sequencing project: providing services to taxonomists for standard genome sequencing and annotation.</title>
        <authorList>
            <consortium name="The Broad Institute Genomics Platform"/>
            <consortium name="The Broad Institute Genome Sequencing Center for Infectious Disease"/>
            <person name="Wu L."/>
            <person name="Ma J."/>
        </authorList>
    </citation>
    <scope>NUCLEOTIDE SEQUENCE [LARGE SCALE GENOMIC DNA]</scope>
    <source>
        <strain evidence="1 2">JCM 10671</strain>
    </source>
</reference>
<comment type="caution">
    <text evidence="1">The sequence shown here is derived from an EMBL/GenBank/DDBJ whole genome shotgun (WGS) entry which is preliminary data.</text>
</comment>
<evidence type="ECO:0000313" key="2">
    <source>
        <dbReference type="Proteomes" id="UP001500957"/>
    </source>
</evidence>
<evidence type="ECO:0000313" key="1">
    <source>
        <dbReference type="EMBL" id="GAA0639720.1"/>
    </source>
</evidence>
<dbReference type="EMBL" id="BAAAHE010000077">
    <property type="protein sequence ID" value="GAA0639720.1"/>
    <property type="molecule type" value="Genomic_DNA"/>
</dbReference>
<accession>A0ABN1HDJ2</accession>
<dbReference type="Proteomes" id="UP001500957">
    <property type="component" value="Unassembled WGS sequence"/>
</dbReference>
<proteinExistence type="predicted"/>
<sequence length="126" mass="13269">MTTFLAGQILTADLLNVEDTGWQDVTTLPGFAIQQQPQVRKIGDVIYMRGGWSNTGLSATTNHNVGTVPVGFRPPDGTHDLIIRAGTSGGNSSGVFFVSASGNVQLRTSSTLGSYYICCGSWPATS</sequence>
<protein>
    <submittedName>
        <fullName evidence="1">Uncharacterized protein</fullName>
    </submittedName>
</protein>
<organism evidence="1 2">
    <name type="scientific">Sporichthya brevicatena</name>
    <dbReference type="NCBI Taxonomy" id="171442"/>
    <lineage>
        <taxon>Bacteria</taxon>
        <taxon>Bacillati</taxon>
        <taxon>Actinomycetota</taxon>
        <taxon>Actinomycetes</taxon>
        <taxon>Sporichthyales</taxon>
        <taxon>Sporichthyaceae</taxon>
        <taxon>Sporichthya</taxon>
    </lineage>
</organism>
<name>A0ABN1HDJ2_9ACTN</name>
<gene>
    <name evidence="1" type="ORF">GCM10009547_49530</name>
</gene>